<evidence type="ECO:0000256" key="1">
    <source>
        <dbReference type="ARBA" id="ARBA00004141"/>
    </source>
</evidence>
<evidence type="ECO:0000256" key="9">
    <source>
        <dbReference type="SAM" id="Phobius"/>
    </source>
</evidence>
<evidence type="ECO:0000256" key="7">
    <source>
        <dbReference type="ARBA" id="ARBA00023136"/>
    </source>
</evidence>
<evidence type="ECO:0000313" key="11">
    <source>
        <dbReference type="EnsemblMetazoa" id="PHUM517040-PA"/>
    </source>
</evidence>
<evidence type="ECO:0000256" key="6">
    <source>
        <dbReference type="ARBA" id="ARBA00023004"/>
    </source>
</evidence>
<dbReference type="PANTHER" id="PTHR10978:SF5">
    <property type="entry name" value="SUCCINATE DEHYDROGENASE CYTOCHROME B560 SUBUNIT, MITOCHONDRIAL"/>
    <property type="match status" value="1"/>
</dbReference>
<feature type="transmembrane region" description="Helical" evidence="9">
    <location>
        <begin position="126"/>
        <end position="145"/>
    </location>
</feature>
<dbReference type="Proteomes" id="UP000009046">
    <property type="component" value="Unassembled WGS sequence"/>
</dbReference>
<evidence type="ECO:0000313" key="12">
    <source>
        <dbReference type="Proteomes" id="UP000009046"/>
    </source>
</evidence>
<reference evidence="11" key="3">
    <citation type="submission" date="2020-05" db="UniProtKB">
        <authorList>
            <consortium name="EnsemblMetazoa"/>
        </authorList>
    </citation>
    <scope>IDENTIFICATION</scope>
    <source>
        <strain evidence="11">USDA</strain>
    </source>
</reference>
<dbReference type="OrthoDB" id="588261at2759"/>
<dbReference type="EMBL" id="AAZO01006284">
    <property type="status" value="NOT_ANNOTATED_CDS"/>
    <property type="molecule type" value="Genomic_DNA"/>
</dbReference>
<dbReference type="PROSITE" id="PS01001">
    <property type="entry name" value="SDH_CYT_2"/>
    <property type="match status" value="1"/>
</dbReference>
<dbReference type="VEuPathDB" id="VectorBase:PHUM517040"/>
<reference evidence="10" key="1">
    <citation type="submission" date="2007-04" db="EMBL/GenBank/DDBJ databases">
        <title>Annotation of Pediculus humanus corporis strain USDA.</title>
        <authorList>
            <person name="Kirkness E."/>
            <person name="Hannick L."/>
            <person name="Hass B."/>
            <person name="Bruggner R."/>
            <person name="Lawson D."/>
            <person name="Bidwell S."/>
            <person name="Joardar V."/>
            <person name="Caler E."/>
            <person name="Walenz B."/>
            <person name="Inman J."/>
            <person name="Schobel S."/>
            <person name="Galinsky K."/>
            <person name="Amedeo P."/>
            <person name="Strausberg R."/>
        </authorList>
    </citation>
    <scope>NUCLEOTIDE SEQUENCE</scope>
    <source>
        <strain evidence="10">USDA</strain>
    </source>
</reference>
<dbReference type="GO" id="GO:0016020">
    <property type="term" value="C:membrane"/>
    <property type="evidence" value="ECO:0007669"/>
    <property type="project" value="UniProtKB-SubCell"/>
</dbReference>
<evidence type="ECO:0000313" key="10">
    <source>
        <dbReference type="EMBL" id="EEB18511.1"/>
    </source>
</evidence>
<sequence>MALTARCRTVTLKPRPAQIATTNEGHDERNMRLCRPTSPHLTIYKFELPAVLSISHRFTGIILGGYAVTFATVSLLSSKPMLDVVQRISHCYPGFFLIFKVGLIFPFTYHFFNGVRHLVWDNGKSLSLKGVYISGYTMLMAAAIWDTGKLLTIKGVYISGCIVLLCTILSCFGLFYVAEEFKRIEKELKLKRKAEEEAKIAAELEKKAEEEKQKKKRRFF</sequence>
<dbReference type="Gene3D" id="1.20.1300.10">
    <property type="entry name" value="Fumarate reductase/succinate dehydrogenase, transmembrane subunit"/>
    <property type="match status" value="1"/>
</dbReference>
<dbReference type="AlphaFoldDB" id="E0VYQ5"/>
<feature type="transmembrane region" description="Helical" evidence="9">
    <location>
        <begin position="157"/>
        <end position="178"/>
    </location>
</feature>
<accession>E0VYQ5</accession>
<dbReference type="InterPro" id="IPR034804">
    <property type="entry name" value="SQR/QFR_C/D"/>
</dbReference>
<evidence type="ECO:0000256" key="5">
    <source>
        <dbReference type="ARBA" id="ARBA00022989"/>
    </source>
</evidence>
<keyword evidence="3 9" id="KW-0812">Transmembrane</keyword>
<dbReference type="PANTHER" id="PTHR10978">
    <property type="entry name" value="SUCCINATE DEHYDROGENASE CYTOCHROME B560 SUBUNIT"/>
    <property type="match status" value="1"/>
</dbReference>
<comment type="subcellular location">
    <subcellularLocation>
        <location evidence="1">Membrane</location>
        <topology evidence="1">Multi-pass membrane protein</topology>
    </subcellularLocation>
</comment>
<keyword evidence="12" id="KW-1185">Reference proteome</keyword>
<evidence type="ECO:0000256" key="4">
    <source>
        <dbReference type="ARBA" id="ARBA00022723"/>
    </source>
</evidence>
<dbReference type="GO" id="GO:0009055">
    <property type="term" value="F:electron transfer activity"/>
    <property type="evidence" value="ECO:0007669"/>
    <property type="project" value="InterPro"/>
</dbReference>
<feature type="transmembrane region" description="Helical" evidence="9">
    <location>
        <begin position="96"/>
        <end position="114"/>
    </location>
</feature>
<dbReference type="GO" id="GO:0006099">
    <property type="term" value="P:tricarboxylic acid cycle"/>
    <property type="evidence" value="ECO:0007669"/>
    <property type="project" value="InterPro"/>
</dbReference>
<dbReference type="PROSITE" id="PS01000">
    <property type="entry name" value="SDH_CYT_1"/>
    <property type="match status" value="1"/>
</dbReference>
<dbReference type="eggNOG" id="KOG0449">
    <property type="taxonomic scope" value="Eukaryota"/>
</dbReference>
<dbReference type="GO" id="GO:0006121">
    <property type="term" value="P:mitochondrial electron transport, succinate to ubiquinone"/>
    <property type="evidence" value="ECO:0007669"/>
    <property type="project" value="TreeGrafter"/>
</dbReference>
<keyword evidence="7 9" id="KW-0472">Membrane</keyword>
<feature type="coiled-coil region" evidence="8">
    <location>
        <begin position="177"/>
        <end position="218"/>
    </location>
</feature>
<dbReference type="EnsemblMetazoa" id="PHUM517040-RA">
    <property type="protein sequence ID" value="PHUM517040-PA"/>
    <property type="gene ID" value="PHUM517040"/>
</dbReference>
<evidence type="ECO:0000256" key="2">
    <source>
        <dbReference type="ARBA" id="ARBA00022617"/>
    </source>
</evidence>
<keyword evidence="2" id="KW-0349">Heme</keyword>
<gene>
    <name evidence="11" type="primary">8233240</name>
    <name evidence="10" type="ORF">Phum_PHUM517040</name>
</gene>
<dbReference type="STRING" id="121224.E0VYQ5"/>
<dbReference type="RefSeq" id="XP_002431249.1">
    <property type="nucleotide sequence ID" value="XM_002431204.1"/>
</dbReference>
<keyword evidence="6" id="KW-0408">Iron</keyword>
<feature type="transmembrane region" description="Helical" evidence="9">
    <location>
        <begin position="58"/>
        <end position="76"/>
    </location>
</feature>
<reference evidence="10" key="2">
    <citation type="submission" date="2007-04" db="EMBL/GenBank/DDBJ databases">
        <title>The genome of the human body louse.</title>
        <authorList>
            <consortium name="The Human Body Louse Genome Consortium"/>
            <person name="Kirkness E."/>
            <person name="Walenz B."/>
            <person name="Hass B."/>
            <person name="Bruggner R."/>
            <person name="Strausberg R."/>
        </authorList>
    </citation>
    <scope>NUCLEOTIDE SEQUENCE</scope>
    <source>
        <strain evidence="10">USDA</strain>
    </source>
</reference>
<dbReference type="Pfam" id="PF01127">
    <property type="entry name" value="Sdh_cyt"/>
    <property type="match status" value="1"/>
</dbReference>
<keyword evidence="5 9" id="KW-1133">Transmembrane helix</keyword>
<dbReference type="InParanoid" id="E0VYQ5"/>
<dbReference type="CDD" id="cd03499">
    <property type="entry name" value="SQR_TypeC_SdhC"/>
    <property type="match status" value="1"/>
</dbReference>
<protein>
    <submittedName>
        <fullName evidence="10 11">Succinate dehydrogenase, cytochrome B560 subunit</fullName>
    </submittedName>
</protein>
<dbReference type="InterPro" id="IPR018495">
    <property type="entry name" value="Succ_DH_cyt_bsu_CS"/>
</dbReference>
<dbReference type="CTD" id="8233240"/>
<dbReference type="GO" id="GO:0005739">
    <property type="term" value="C:mitochondrion"/>
    <property type="evidence" value="ECO:0007669"/>
    <property type="project" value="GOC"/>
</dbReference>
<dbReference type="SUPFAM" id="SSF81343">
    <property type="entry name" value="Fumarate reductase respiratory complex transmembrane subunits"/>
    <property type="match status" value="1"/>
</dbReference>
<dbReference type="HOGENOM" id="CLU_1257411_0_0_1"/>
<evidence type="ECO:0000256" key="8">
    <source>
        <dbReference type="SAM" id="Coils"/>
    </source>
</evidence>
<dbReference type="NCBIfam" id="TIGR02970">
    <property type="entry name" value="succ_dehyd_cytB"/>
    <property type="match status" value="1"/>
</dbReference>
<organism>
    <name type="scientific">Pediculus humanus subsp. corporis</name>
    <name type="common">Body louse</name>
    <dbReference type="NCBI Taxonomy" id="121224"/>
    <lineage>
        <taxon>Eukaryota</taxon>
        <taxon>Metazoa</taxon>
        <taxon>Ecdysozoa</taxon>
        <taxon>Arthropoda</taxon>
        <taxon>Hexapoda</taxon>
        <taxon>Insecta</taxon>
        <taxon>Pterygota</taxon>
        <taxon>Neoptera</taxon>
        <taxon>Paraneoptera</taxon>
        <taxon>Psocodea</taxon>
        <taxon>Troctomorpha</taxon>
        <taxon>Phthiraptera</taxon>
        <taxon>Anoplura</taxon>
        <taxon>Pediculidae</taxon>
        <taxon>Pediculus</taxon>
    </lineage>
</organism>
<evidence type="ECO:0000256" key="3">
    <source>
        <dbReference type="ARBA" id="ARBA00022692"/>
    </source>
</evidence>
<keyword evidence="4" id="KW-0479">Metal-binding</keyword>
<dbReference type="GeneID" id="8233240"/>
<dbReference type="InterPro" id="IPR000701">
    <property type="entry name" value="SuccDH_FuR_B_TM-su"/>
</dbReference>
<name>E0VYQ5_PEDHC</name>
<dbReference type="InterPro" id="IPR014314">
    <property type="entry name" value="Succ_DH_cytb556"/>
</dbReference>
<proteinExistence type="predicted"/>
<dbReference type="EMBL" id="DS235846">
    <property type="protein sequence ID" value="EEB18511.1"/>
    <property type="molecule type" value="Genomic_DNA"/>
</dbReference>
<keyword evidence="8" id="KW-0175">Coiled coil</keyword>
<dbReference type="GO" id="GO:0046872">
    <property type="term" value="F:metal ion binding"/>
    <property type="evidence" value="ECO:0007669"/>
    <property type="project" value="UniProtKB-KW"/>
</dbReference>
<dbReference type="KEGG" id="phu:Phum_PHUM517040"/>
<dbReference type="FunCoup" id="E0VYQ5">
    <property type="interactions" value="838"/>
</dbReference>